<feature type="coiled-coil region" evidence="1">
    <location>
        <begin position="452"/>
        <end position="486"/>
    </location>
</feature>
<protein>
    <submittedName>
        <fullName evidence="3">Uncharacterized protein</fullName>
    </submittedName>
</protein>
<proteinExistence type="predicted"/>
<gene>
    <name evidence="3" type="ORF">FSB_LOCUS52725</name>
</gene>
<accession>A0A2N9ILC0</accession>
<feature type="region of interest" description="Disordered" evidence="2">
    <location>
        <begin position="287"/>
        <end position="323"/>
    </location>
</feature>
<keyword evidence="1" id="KW-0175">Coiled coil</keyword>
<feature type="region of interest" description="Disordered" evidence="2">
    <location>
        <begin position="494"/>
        <end position="540"/>
    </location>
</feature>
<evidence type="ECO:0000256" key="2">
    <source>
        <dbReference type="SAM" id="MobiDB-lite"/>
    </source>
</evidence>
<dbReference type="AlphaFoldDB" id="A0A2N9ILC0"/>
<feature type="compositionally biased region" description="Basic and acidic residues" evidence="2">
    <location>
        <begin position="496"/>
        <end position="510"/>
    </location>
</feature>
<dbReference type="EMBL" id="OIVN01006013">
    <property type="protein sequence ID" value="SPD24843.1"/>
    <property type="molecule type" value="Genomic_DNA"/>
</dbReference>
<name>A0A2N9ILC0_FAGSY</name>
<evidence type="ECO:0000256" key="1">
    <source>
        <dbReference type="SAM" id="Coils"/>
    </source>
</evidence>
<organism evidence="3">
    <name type="scientific">Fagus sylvatica</name>
    <name type="common">Beechnut</name>
    <dbReference type="NCBI Taxonomy" id="28930"/>
    <lineage>
        <taxon>Eukaryota</taxon>
        <taxon>Viridiplantae</taxon>
        <taxon>Streptophyta</taxon>
        <taxon>Embryophyta</taxon>
        <taxon>Tracheophyta</taxon>
        <taxon>Spermatophyta</taxon>
        <taxon>Magnoliopsida</taxon>
        <taxon>eudicotyledons</taxon>
        <taxon>Gunneridae</taxon>
        <taxon>Pentapetalae</taxon>
        <taxon>rosids</taxon>
        <taxon>fabids</taxon>
        <taxon>Fagales</taxon>
        <taxon>Fagaceae</taxon>
        <taxon>Fagus</taxon>
    </lineage>
</organism>
<reference evidence="3" key="1">
    <citation type="submission" date="2018-02" db="EMBL/GenBank/DDBJ databases">
        <authorList>
            <person name="Cohen D.B."/>
            <person name="Kent A.D."/>
        </authorList>
    </citation>
    <scope>NUCLEOTIDE SEQUENCE</scope>
</reference>
<evidence type="ECO:0000313" key="3">
    <source>
        <dbReference type="EMBL" id="SPD24843.1"/>
    </source>
</evidence>
<sequence>MARTRAFGKLAKYLNTPEAMARFRHHYGVPDDVYLEYRYWEDTLPGEPGDLILPVVIVIEGGVRFPLDPLLTNFLDYFNLSPTQINPNVFRIVMGVVELNRRLGLDLTVYDIMATYSLRTSSNEAYSLRPRDVENTLVNSLPDTNKDMTDDFLLVRGAWHFPNQQCPTADGKPAEERKKFRKNLANSAALKIVYDNEVCTNDYSNPRSAFLLLRYVPSAKTFLLCRKVKDVVAAQSNLENQALPAHDIRHRLGHVTQSMAGINLRNLLPPKAPAVASVLAPAGGLRGRKRKNISKRETSQAEPEIIPEATHTEVPESGGDVQPSAEDVVMEQAPGFEVCGGDPVTSDASVMTGGDAGPSVARALSEVARLLVDMAGWGKFTDQGITDSLCRGLMMAVQGTLELDRRYQARALELQHALHNATKYLTSRHEVEAYKETARDAVLKMDQAVLKAKETEELLRTALDANTKVEERIKALEAEIMEREKEGWKTLYSWPKSEDVPELPPREKLPYPEAPIGVPEEEVPETLPHPAEGEAGPSSA</sequence>